<dbReference type="GO" id="GO:0055085">
    <property type="term" value="P:transmembrane transport"/>
    <property type="evidence" value="ECO:0007669"/>
    <property type="project" value="InterPro"/>
</dbReference>
<gene>
    <name evidence="10" type="ORF">J5Y06_22540</name>
</gene>
<feature type="transmembrane region" description="Helical" evidence="8">
    <location>
        <begin position="56"/>
        <end position="80"/>
    </location>
</feature>
<feature type="transmembrane region" description="Helical" evidence="8">
    <location>
        <begin position="248"/>
        <end position="269"/>
    </location>
</feature>
<dbReference type="RefSeq" id="WP_209337464.1">
    <property type="nucleotide sequence ID" value="NZ_JAGIYY010000015.1"/>
</dbReference>
<dbReference type="InterPro" id="IPR035906">
    <property type="entry name" value="MetI-like_sf"/>
</dbReference>
<evidence type="ECO:0000256" key="5">
    <source>
        <dbReference type="ARBA" id="ARBA00022692"/>
    </source>
</evidence>
<feature type="transmembrane region" description="Helical" evidence="8">
    <location>
        <begin position="395"/>
        <end position="420"/>
    </location>
</feature>
<evidence type="ECO:0000256" key="2">
    <source>
        <dbReference type="ARBA" id="ARBA00022448"/>
    </source>
</evidence>
<feature type="transmembrane region" description="Helical" evidence="8">
    <location>
        <begin position="533"/>
        <end position="554"/>
    </location>
</feature>
<evidence type="ECO:0000259" key="9">
    <source>
        <dbReference type="PROSITE" id="PS50928"/>
    </source>
</evidence>
<name>A0A8J7RN64_9HYPH</name>
<organism evidence="10 11">
    <name type="scientific">Tianweitania sediminis</name>
    <dbReference type="NCBI Taxonomy" id="1502156"/>
    <lineage>
        <taxon>Bacteria</taxon>
        <taxon>Pseudomonadati</taxon>
        <taxon>Pseudomonadota</taxon>
        <taxon>Alphaproteobacteria</taxon>
        <taxon>Hyphomicrobiales</taxon>
        <taxon>Phyllobacteriaceae</taxon>
        <taxon>Tianweitania</taxon>
    </lineage>
</organism>
<feature type="transmembrane region" description="Helical" evidence="8">
    <location>
        <begin position="507"/>
        <end position="527"/>
    </location>
</feature>
<keyword evidence="3" id="KW-1003">Cell membrane</keyword>
<feature type="transmembrane region" description="Helical" evidence="8">
    <location>
        <begin position="475"/>
        <end position="495"/>
    </location>
</feature>
<feature type="transmembrane region" description="Helical" evidence="8">
    <location>
        <begin position="299"/>
        <end position="323"/>
    </location>
</feature>
<feature type="transmembrane region" description="Helical" evidence="8">
    <location>
        <begin position="92"/>
        <end position="115"/>
    </location>
</feature>
<feature type="transmembrane region" description="Helical" evidence="8">
    <location>
        <begin position="195"/>
        <end position="215"/>
    </location>
</feature>
<comment type="similarity">
    <text evidence="8">Belongs to the binding-protein-dependent transport system permease family.</text>
</comment>
<dbReference type="EMBL" id="JAGIYY010000015">
    <property type="protein sequence ID" value="MBP0441431.1"/>
    <property type="molecule type" value="Genomic_DNA"/>
</dbReference>
<protein>
    <submittedName>
        <fullName evidence="10">Iron ABC transporter permease</fullName>
    </submittedName>
</protein>
<feature type="domain" description="ABC transmembrane type-1" evidence="9">
    <location>
        <begin position="57"/>
        <end position="269"/>
    </location>
</feature>
<evidence type="ECO:0000313" key="10">
    <source>
        <dbReference type="EMBL" id="MBP0441431.1"/>
    </source>
</evidence>
<evidence type="ECO:0000256" key="3">
    <source>
        <dbReference type="ARBA" id="ARBA00022475"/>
    </source>
</evidence>
<dbReference type="Pfam" id="PF00528">
    <property type="entry name" value="BPD_transp_1"/>
    <property type="match status" value="2"/>
</dbReference>
<evidence type="ECO:0000256" key="4">
    <source>
        <dbReference type="ARBA" id="ARBA00022519"/>
    </source>
</evidence>
<dbReference type="PANTHER" id="PTHR43357:SF4">
    <property type="entry name" value="INNER MEMBRANE ABC TRANSPORTER PERMEASE PROTEIN YDCV"/>
    <property type="match status" value="1"/>
</dbReference>
<dbReference type="Proteomes" id="UP000666240">
    <property type="component" value="Unassembled WGS sequence"/>
</dbReference>
<evidence type="ECO:0000256" key="1">
    <source>
        <dbReference type="ARBA" id="ARBA00004429"/>
    </source>
</evidence>
<feature type="domain" description="ABC transmembrane type-1" evidence="9">
    <location>
        <begin position="358"/>
        <end position="551"/>
    </location>
</feature>
<feature type="transmembrane region" description="Helical" evidence="8">
    <location>
        <begin position="362"/>
        <end position="383"/>
    </location>
</feature>
<keyword evidence="7 8" id="KW-0472">Membrane</keyword>
<dbReference type="Gene3D" id="1.10.3720.10">
    <property type="entry name" value="MetI-like"/>
    <property type="match status" value="2"/>
</dbReference>
<sequence>MSVFGAVLLIVVGWLVVLPLGAVLLGAFRPSGLLLDPGLTLDNVRRVYFNSEIWSLAWTTARFALGSTFVGLIVGALFAWMIERTDVPLAGFFRGAFIAQMAVPPFLLAMGWTILLSPRSGLLNAIGAQVFGPGFTPFNIYSITGMIFVEGIALAPSAFLLLGPAFRNLDPNMEEAARMSGAGSLEVFRKVTLPLLAPALLGATIFLTIVSFVVFDVPGILGMPSRIWVLSSRIYSLAHESPNGLPDYGAISAIAMMFILALLIAAYIYQKIIRGSSRYVTVTGKSFRHRRTALGAWRLPVALLGSVYLFVCICLPILMVVLASLQPFMMRPSAAALTNLSLQNYAQIFGDAHIVRAMVNSFVIAGVTSFGVLVIAFACSWAISRSQLPGIVRRILDVFTLIPLAIPGIILGTALIYLYLALGFLGIYGTIWIIVIAHTTNYLSFGVRSINSVLSQMHPELEEAALVAGSDRANAVRAIIVPLAAPALVATWFWVFSHSIRELTQALMLQSVGNATLTTTLFGYWSSGEPNKAAAVGISLFAVVLLAVLAWAAATLRFRK</sequence>
<keyword evidence="4" id="KW-0997">Cell inner membrane</keyword>
<keyword evidence="2 8" id="KW-0813">Transport</keyword>
<evidence type="ECO:0000313" key="11">
    <source>
        <dbReference type="Proteomes" id="UP000666240"/>
    </source>
</evidence>
<dbReference type="SUPFAM" id="SSF161098">
    <property type="entry name" value="MetI-like"/>
    <property type="match status" value="2"/>
</dbReference>
<keyword evidence="6 8" id="KW-1133">Transmembrane helix</keyword>
<keyword evidence="11" id="KW-1185">Reference proteome</keyword>
<evidence type="ECO:0000256" key="6">
    <source>
        <dbReference type="ARBA" id="ARBA00022989"/>
    </source>
</evidence>
<dbReference type="GO" id="GO:0005886">
    <property type="term" value="C:plasma membrane"/>
    <property type="evidence" value="ECO:0007669"/>
    <property type="project" value="UniProtKB-SubCell"/>
</dbReference>
<comment type="caution">
    <text evidence="10">The sequence shown here is derived from an EMBL/GenBank/DDBJ whole genome shotgun (WGS) entry which is preliminary data.</text>
</comment>
<dbReference type="PANTHER" id="PTHR43357">
    <property type="entry name" value="INNER MEMBRANE ABC TRANSPORTER PERMEASE PROTEIN YDCV"/>
    <property type="match status" value="1"/>
</dbReference>
<evidence type="ECO:0000256" key="7">
    <source>
        <dbReference type="ARBA" id="ARBA00023136"/>
    </source>
</evidence>
<feature type="transmembrane region" description="Helical" evidence="8">
    <location>
        <begin position="7"/>
        <end position="28"/>
    </location>
</feature>
<proteinExistence type="inferred from homology"/>
<evidence type="ECO:0000256" key="8">
    <source>
        <dbReference type="RuleBase" id="RU363032"/>
    </source>
</evidence>
<dbReference type="InterPro" id="IPR000515">
    <property type="entry name" value="MetI-like"/>
</dbReference>
<dbReference type="PROSITE" id="PS50928">
    <property type="entry name" value="ABC_TM1"/>
    <property type="match status" value="2"/>
</dbReference>
<dbReference type="CDD" id="cd06261">
    <property type="entry name" value="TM_PBP2"/>
    <property type="match status" value="2"/>
</dbReference>
<reference evidence="10" key="1">
    <citation type="submission" date="2021-03" db="EMBL/GenBank/DDBJ databases">
        <title>Genome sequencing and assembly of Tianweitania sediminis.</title>
        <authorList>
            <person name="Chhetri G."/>
        </authorList>
    </citation>
    <scope>NUCLEOTIDE SEQUENCE</scope>
    <source>
        <strain evidence="10">Z8</strain>
    </source>
</reference>
<keyword evidence="5 8" id="KW-0812">Transmembrane</keyword>
<dbReference type="AlphaFoldDB" id="A0A8J7RN64"/>
<feature type="transmembrane region" description="Helical" evidence="8">
    <location>
        <begin position="140"/>
        <end position="163"/>
    </location>
</feature>
<comment type="subcellular location">
    <subcellularLocation>
        <location evidence="1">Cell inner membrane</location>
        <topology evidence="1">Multi-pass membrane protein</topology>
    </subcellularLocation>
    <subcellularLocation>
        <location evidence="8">Cell membrane</location>
        <topology evidence="8">Multi-pass membrane protein</topology>
    </subcellularLocation>
</comment>
<accession>A0A8J7RN64</accession>